<feature type="region of interest" description="Disordered" evidence="8">
    <location>
        <begin position="1"/>
        <end position="147"/>
    </location>
</feature>
<dbReference type="PANTHER" id="PTHR12707:SF0">
    <property type="entry name" value="PININ"/>
    <property type="match status" value="1"/>
</dbReference>
<keyword evidence="6" id="KW-0508">mRNA splicing</keyword>
<keyword evidence="4" id="KW-0805">Transcription regulation</keyword>
<dbReference type="GO" id="GO:0008380">
    <property type="term" value="P:RNA splicing"/>
    <property type="evidence" value="ECO:0007669"/>
    <property type="project" value="UniProtKB-KW"/>
</dbReference>
<feature type="compositionally biased region" description="Basic and acidic residues" evidence="8">
    <location>
        <begin position="191"/>
        <end position="228"/>
    </location>
</feature>
<evidence type="ECO:0000256" key="5">
    <source>
        <dbReference type="ARBA" id="ARBA00023163"/>
    </source>
</evidence>
<feature type="domain" description="Pinin/SDK/MemA protein" evidence="9">
    <location>
        <begin position="72"/>
        <end position="186"/>
    </location>
</feature>
<name>A0A6G1KPI0_9PLEO</name>
<dbReference type="InterPro" id="IPR006786">
    <property type="entry name" value="Pinin_SDK_MemA"/>
</dbReference>
<evidence type="ECO:0000256" key="1">
    <source>
        <dbReference type="ARBA" id="ARBA00004123"/>
    </source>
</evidence>
<dbReference type="GO" id="GO:0006397">
    <property type="term" value="P:mRNA processing"/>
    <property type="evidence" value="ECO:0007669"/>
    <property type="project" value="UniProtKB-KW"/>
</dbReference>
<dbReference type="Pfam" id="PF04696">
    <property type="entry name" value="Pinin_SDK_memA"/>
    <property type="match status" value="1"/>
</dbReference>
<feature type="compositionally biased region" description="Polar residues" evidence="8">
    <location>
        <begin position="269"/>
        <end position="281"/>
    </location>
</feature>
<reference evidence="10" key="1">
    <citation type="journal article" date="2020" name="Stud. Mycol.">
        <title>101 Dothideomycetes genomes: a test case for predicting lifestyles and emergence of pathogens.</title>
        <authorList>
            <person name="Haridas S."/>
            <person name="Albert R."/>
            <person name="Binder M."/>
            <person name="Bloem J."/>
            <person name="Labutti K."/>
            <person name="Salamov A."/>
            <person name="Andreopoulos B."/>
            <person name="Baker S."/>
            <person name="Barry K."/>
            <person name="Bills G."/>
            <person name="Bluhm B."/>
            <person name="Cannon C."/>
            <person name="Castanera R."/>
            <person name="Culley D."/>
            <person name="Daum C."/>
            <person name="Ezra D."/>
            <person name="Gonzalez J."/>
            <person name="Henrissat B."/>
            <person name="Kuo A."/>
            <person name="Liang C."/>
            <person name="Lipzen A."/>
            <person name="Lutzoni F."/>
            <person name="Magnuson J."/>
            <person name="Mondo S."/>
            <person name="Nolan M."/>
            <person name="Ohm R."/>
            <person name="Pangilinan J."/>
            <person name="Park H.-J."/>
            <person name="Ramirez L."/>
            <person name="Alfaro M."/>
            <person name="Sun H."/>
            <person name="Tritt A."/>
            <person name="Yoshinaga Y."/>
            <person name="Zwiers L.-H."/>
            <person name="Turgeon B."/>
            <person name="Goodwin S."/>
            <person name="Spatafora J."/>
            <person name="Crous P."/>
            <person name="Grigoriev I."/>
        </authorList>
    </citation>
    <scope>NUCLEOTIDE SEQUENCE</scope>
    <source>
        <strain evidence="10">CBS 279.74</strain>
    </source>
</reference>
<accession>A0A6G1KPI0</accession>
<proteinExistence type="inferred from homology"/>
<dbReference type="AlphaFoldDB" id="A0A6G1KPI0"/>
<evidence type="ECO:0000259" key="9">
    <source>
        <dbReference type="Pfam" id="PF04696"/>
    </source>
</evidence>
<evidence type="ECO:0000256" key="7">
    <source>
        <dbReference type="ARBA" id="ARBA00023242"/>
    </source>
</evidence>
<evidence type="ECO:0000256" key="8">
    <source>
        <dbReference type="SAM" id="MobiDB-lite"/>
    </source>
</evidence>
<evidence type="ECO:0000256" key="3">
    <source>
        <dbReference type="ARBA" id="ARBA00022664"/>
    </source>
</evidence>
<keyword evidence="5" id="KW-0804">Transcription</keyword>
<keyword evidence="11" id="KW-1185">Reference proteome</keyword>
<feature type="compositionally biased region" description="Polar residues" evidence="8">
    <location>
        <begin position="229"/>
        <end position="248"/>
    </location>
</feature>
<dbReference type="GO" id="GO:0071013">
    <property type="term" value="C:catalytic step 2 spliceosome"/>
    <property type="evidence" value="ECO:0007669"/>
    <property type="project" value="TreeGrafter"/>
</dbReference>
<comment type="subcellular location">
    <subcellularLocation>
        <location evidence="1">Nucleus</location>
    </subcellularLocation>
</comment>
<sequence>MAGPIASAVMLPEPQDSEVDQPSATSPSAHKRRQSSVSEQDAKRQRLNSIDANVDRRDSITAKPPAAAPPRKERGRERRLFGAALGALSQNSATAAQKRRSEIEKRQQVQRKLDEQESEQRKLERGNLRRAQRQKEQRQFEQDSMRIRHDNLLSMAQFLRTKSEPRLYYKPWATTTEEDDRIQDQIADAHAVIRRELDEHEREHPTERPDRDVDAGRSGSGKEFKESNADTPQQLVSTNGGTNDSATAPKNPESREDNTNEAVSGEGAVQNTQDNNISSHEPTADEARDPMDENGEEIVEAAEDTVIY</sequence>
<comment type="similarity">
    <text evidence="2">Belongs to the pinin family.</text>
</comment>
<protein>
    <recommendedName>
        <fullName evidence="9">Pinin/SDK/MemA protein domain-containing protein</fullName>
    </recommendedName>
</protein>
<dbReference type="PANTHER" id="PTHR12707">
    <property type="entry name" value="PINN"/>
    <property type="match status" value="1"/>
</dbReference>
<evidence type="ECO:0000313" key="11">
    <source>
        <dbReference type="Proteomes" id="UP000799428"/>
    </source>
</evidence>
<evidence type="ECO:0000256" key="4">
    <source>
        <dbReference type="ARBA" id="ARBA00023015"/>
    </source>
</evidence>
<feature type="compositionally biased region" description="Acidic residues" evidence="8">
    <location>
        <begin position="292"/>
        <end position="308"/>
    </location>
</feature>
<feature type="region of interest" description="Disordered" evidence="8">
    <location>
        <begin position="174"/>
        <end position="308"/>
    </location>
</feature>
<feature type="compositionally biased region" description="Basic and acidic residues" evidence="8">
    <location>
        <begin position="282"/>
        <end position="291"/>
    </location>
</feature>
<evidence type="ECO:0000256" key="6">
    <source>
        <dbReference type="ARBA" id="ARBA00023187"/>
    </source>
</evidence>
<evidence type="ECO:0000256" key="2">
    <source>
        <dbReference type="ARBA" id="ARBA00010386"/>
    </source>
</evidence>
<dbReference type="Proteomes" id="UP000799428">
    <property type="component" value="Unassembled WGS sequence"/>
</dbReference>
<feature type="compositionally biased region" description="Basic and acidic residues" evidence="8">
    <location>
        <begin position="99"/>
        <end position="147"/>
    </location>
</feature>
<evidence type="ECO:0000313" key="10">
    <source>
        <dbReference type="EMBL" id="KAF2714806.1"/>
    </source>
</evidence>
<gene>
    <name evidence="10" type="ORF">K504DRAFT_445747</name>
</gene>
<keyword evidence="3" id="KW-0507">mRNA processing</keyword>
<organism evidence="10 11">
    <name type="scientific">Pleomassaria siparia CBS 279.74</name>
    <dbReference type="NCBI Taxonomy" id="1314801"/>
    <lineage>
        <taxon>Eukaryota</taxon>
        <taxon>Fungi</taxon>
        <taxon>Dikarya</taxon>
        <taxon>Ascomycota</taxon>
        <taxon>Pezizomycotina</taxon>
        <taxon>Dothideomycetes</taxon>
        <taxon>Pleosporomycetidae</taxon>
        <taxon>Pleosporales</taxon>
        <taxon>Pleomassariaceae</taxon>
        <taxon>Pleomassaria</taxon>
    </lineage>
</organism>
<dbReference type="EMBL" id="MU005764">
    <property type="protein sequence ID" value="KAF2714806.1"/>
    <property type="molecule type" value="Genomic_DNA"/>
</dbReference>
<dbReference type="OrthoDB" id="330772at2759"/>
<dbReference type="InterPro" id="IPR039853">
    <property type="entry name" value="Pinin"/>
</dbReference>
<keyword evidence="7" id="KW-0539">Nucleus</keyword>
<feature type="compositionally biased region" description="Basic and acidic residues" evidence="8">
    <location>
        <begin position="70"/>
        <end position="80"/>
    </location>
</feature>